<feature type="compositionally biased region" description="Gly residues" evidence="1">
    <location>
        <begin position="132"/>
        <end position="149"/>
    </location>
</feature>
<evidence type="ECO:0000313" key="4">
    <source>
        <dbReference type="Proteomes" id="UP000252187"/>
    </source>
</evidence>
<feature type="transmembrane region" description="Helical" evidence="2">
    <location>
        <begin position="93"/>
        <end position="120"/>
    </location>
</feature>
<sequence length="155" mass="15583">MTTRVIGALVAVLGLLVVLGGILLGSIGVSTGGFVQRVDCGTYFSPDYTEARDKDNALTSLSWKDLLRGERPQPSTEAQEACDAALAQRRVPVLASLGIGATIVAVGVGMGLFPVVATALARRDEADRIGGRNSGTSGGGSGTRAGSGGPPNATG</sequence>
<name>A0A365P6R6_9ACTN</name>
<proteinExistence type="predicted"/>
<dbReference type="EMBL" id="QNTT01000068">
    <property type="protein sequence ID" value="RBA31168.1"/>
    <property type="molecule type" value="Genomic_DNA"/>
</dbReference>
<comment type="caution">
    <text evidence="3">The sequence shown here is derived from an EMBL/GenBank/DDBJ whole genome shotgun (WGS) entry which is preliminary data.</text>
</comment>
<protein>
    <submittedName>
        <fullName evidence="3">Uncharacterized protein</fullName>
    </submittedName>
</protein>
<evidence type="ECO:0000256" key="2">
    <source>
        <dbReference type="SAM" id="Phobius"/>
    </source>
</evidence>
<accession>A0A365P6R6</accession>
<keyword evidence="2" id="KW-1133">Transmembrane helix</keyword>
<evidence type="ECO:0000256" key="1">
    <source>
        <dbReference type="SAM" id="MobiDB-lite"/>
    </source>
</evidence>
<dbReference type="RefSeq" id="WP_119193318.1">
    <property type="nucleotide sequence ID" value="NZ_SMDK01000007.1"/>
</dbReference>
<keyword evidence="2" id="KW-0812">Transmembrane</keyword>
<dbReference type="Proteomes" id="UP000252187">
    <property type="component" value="Unassembled WGS sequence"/>
</dbReference>
<keyword evidence="2" id="KW-0472">Membrane</keyword>
<feature type="region of interest" description="Disordered" evidence="1">
    <location>
        <begin position="127"/>
        <end position="155"/>
    </location>
</feature>
<gene>
    <name evidence="3" type="ORF">DQ226_16225</name>
</gene>
<dbReference type="AlphaFoldDB" id="A0A365P6R6"/>
<organism evidence="3 4">
    <name type="scientific">Dietzia maris</name>
    <dbReference type="NCBI Taxonomy" id="37915"/>
    <lineage>
        <taxon>Bacteria</taxon>
        <taxon>Bacillati</taxon>
        <taxon>Actinomycetota</taxon>
        <taxon>Actinomycetes</taxon>
        <taxon>Mycobacteriales</taxon>
        <taxon>Dietziaceae</taxon>
        <taxon>Dietzia</taxon>
    </lineage>
</organism>
<evidence type="ECO:0000313" key="3">
    <source>
        <dbReference type="EMBL" id="RBA31168.1"/>
    </source>
</evidence>
<reference evidence="3 4" key="1">
    <citation type="submission" date="2018-06" db="EMBL/GenBank/DDBJ databases">
        <title>Whole genome sequencing of four bacterial strains from South Shetland trench revealing bio-synthetic gene clusters.</title>
        <authorList>
            <person name="Abdel-Mageed W.M."/>
            <person name="Lehri B."/>
            <person name="Jarmusch S.A."/>
            <person name="Miranda K."/>
            <person name="Goodfellow M."/>
            <person name="Jaspars M."/>
            <person name="Karlyshev A.V."/>
        </authorList>
    </citation>
    <scope>NUCLEOTIDE SEQUENCE [LARGE SCALE GENOMIC DNA]</scope>
    <source>
        <strain evidence="3 4">SST1</strain>
    </source>
</reference>